<dbReference type="InParanoid" id="F4R7N4"/>
<dbReference type="KEGG" id="mlr:MELLADRAFT_102244"/>
<evidence type="ECO:0000313" key="2">
    <source>
        <dbReference type="Proteomes" id="UP000001072"/>
    </source>
</evidence>
<dbReference type="Pfam" id="PF03133">
    <property type="entry name" value="TTL"/>
    <property type="match status" value="1"/>
</dbReference>
<protein>
    <recommendedName>
        <fullName evidence="3">Tubulin-tyrosine ligase</fullName>
    </recommendedName>
</protein>
<dbReference type="eggNOG" id="KOG2157">
    <property type="taxonomic scope" value="Eukaryota"/>
</dbReference>
<dbReference type="PROSITE" id="PS51221">
    <property type="entry name" value="TTL"/>
    <property type="match status" value="1"/>
</dbReference>
<sequence length="418" mass="48362">MPTNPPKPNTVTINYQDPYTLNAIKNAIQNKLPQLQVIENSKQSDQIEIGAIQISDYDNIDWELVQRFPKEVIVNAYPIRKALIRKNYLSKTLYFYFNKFIPQTWRFELAYFDELDELFLDELYELNQVLLNQDLKISNYEDQEWFILKPALAERGQGIRLFNSIEGLENIFKEFDQEDEDDDEEDEENLDQTGVSSSKMRHWVIQRYLSNPLLIGPADVPITERRKHHLRVYVLAVGALSVYVYKDILALFASQPYTKPSSESLNLSSHLTNTCLQSPTDQQSTVKLLSTLANEWKGIDLKSIENQIDEIVNQTFLAANKEPVNFQTRKNCWEIFGFDFLIDDSMKVWLLEVNACPDFKQTGDNLSNTILGLFEGALEIAVNPFIEGSTIKEWNAEDKEVRYGYRKCLDINLLGGIQ</sequence>
<dbReference type="GO" id="GO:0000932">
    <property type="term" value="C:P-body"/>
    <property type="evidence" value="ECO:0007669"/>
    <property type="project" value="TreeGrafter"/>
</dbReference>
<dbReference type="HOGENOM" id="CLU_031301_0_0_1"/>
<dbReference type="EMBL" id="GL883092">
    <property type="protein sequence ID" value="EGG11756.1"/>
    <property type="molecule type" value="Genomic_DNA"/>
</dbReference>
<dbReference type="InterPro" id="IPR004344">
    <property type="entry name" value="TTL/TTLL_fam"/>
</dbReference>
<gene>
    <name evidence="1" type="ORF">MELLADRAFT_102244</name>
</gene>
<dbReference type="VEuPathDB" id="FungiDB:MELLADRAFT_102244"/>
<proteinExistence type="predicted"/>
<dbReference type="OrthoDB" id="202825at2759"/>
<name>F4R7N4_MELLP</name>
<dbReference type="AlphaFoldDB" id="F4R7N4"/>
<evidence type="ECO:0008006" key="3">
    <source>
        <dbReference type="Google" id="ProtNLM"/>
    </source>
</evidence>
<dbReference type="PANTHER" id="PTHR47551:SF1">
    <property type="entry name" value="TUBULIN--TYROSINE LIGASE PBY1-RELATED"/>
    <property type="match status" value="1"/>
</dbReference>
<dbReference type="Proteomes" id="UP000001072">
    <property type="component" value="Unassembled WGS sequence"/>
</dbReference>
<evidence type="ECO:0000313" key="1">
    <source>
        <dbReference type="EMBL" id="EGG11756.1"/>
    </source>
</evidence>
<dbReference type="GeneID" id="18921610"/>
<dbReference type="SUPFAM" id="SSF56059">
    <property type="entry name" value="Glutathione synthetase ATP-binding domain-like"/>
    <property type="match status" value="1"/>
</dbReference>
<dbReference type="PANTHER" id="PTHR47551">
    <property type="entry name" value="TUBULIN--TYROSINE LIGASE PBY1-RELATED"/>
    <property type="match status" value="1"/>
</dbReference>
<reference evidence="2" key="1">
    <citation type="journal article" date="2011" name="Proc. Natl. Acad. Sci. U.S.A.">
        <title>Obligate biotrophy features unraveled by the genomic analysis of rust fungi.</title>
        <authorList>
            <person name="Duplessis S."/>
            <person name="Cuomo C.A."/>
            <person name="Lin Y.-C."/>
            <person name="Aerts A."/>
            <person name="Tisserant E."/>
            <person name="Veneault-Fourrey C."/>
            <person name="Joly D.L."/>
            <person name="Hacquard S."/>
            <person name="Amselem J."/>
            <person name="Cantarel B.L."/>
            <person name="Chiu R."/>
            <person name="Coutinho P.M."/>
            <person name="Feau N."/>
            <person name="Field M."/>
            <person name="Frey P."/>
            <person name="Gelhaye E."/>
            <person name="Goldberg J."/>
            <person name="Grabherr M.G."/>
            <person name="Kodira C.D."/>
            <person name="Kohler A."/>
            <person name="Kuees U."/>
            <person name="Lindquist E.A."/>
            <person name="Lucas S.M."/>
            <person name="Mago R."/>
            <person name="Mauceli E."/>
            <person name="Morin E."/>
            <person name="Murat C."/>
            <person name="Pangilinan J.L."/>
            <person name="Park R."/>
            <person name="Pearson M."/>
            <person name="Quesneville H."/>
            <person name="Rouhier N."/>
            <person name="Sakthikumar S."/>
            <person name="Salamov A.A."/>
            <person name="Schmutz J."/>
            <person name="Selles B."/>
            <person name="Shapiro H."/>
            <person name="Tanguay P."/>
            <person name="Tuskan G.A."/>
            <person name="Henrissat B."/>
            <person name="Van de Peer Y."/>
            <person name="Rouze P."/>
            <person name="Ellis J.G."/>
            <person name="Dodds P.N."/>
            <person name="Schein J.E."/>
            <person name="Zhong S."/>
            <person name="Hamelin R.C."/>
            <person name="Grigoriev I.V."/>
            <person name="Szabo L.J."/>
            <person name="Martin F."/>
        </authorList>
    </citation>
    <scope>NUCLEOTIDE SEQUENCE [LARGE SCALE GENOMIC DNA]</scope>
    <source>
        <strain evidence="2">98AG31 / pathotype 3-4-7</strain>
    </source>
</reference>
<dbReference type="InterPro" id="IPR027746">
    <property type="entry name" value="TTL"/>
</dbReference>
<keyword evidence="2" id="KW-1185">Reference proteome</keyword>
<dbReference type="RefSeq" id="XP_007405391.1">
    <property type="nucleotide sequence ID" value="XM_007405329.1"/>
</dbReference>
<dbReference type="Gene3D" id="3.30.470.20">
    <property type="entry name" value="ATP-grasp fold, B domain"/>
    <property type="match status" value="1"/>
</dbReference>
<dbReference type="FunCoup" id="F4R7N4">
    <property type="interactions" value="6"/>
</dbReference>
<organism evidence="2">
    <name type="scientific">Melampsora larici-populina (strain 98AG31 / pathotype 3-4-7)</name>
    <name type="common">Poplar leaf rust fungus</name>
    <dbReference type="NCBI Taxonomy" id="747676"/>
    <lineage>
        <taxon>Eukaryota</taxon>
        <taxon>Fungi</taxon>
        <taxon>Dikarya</taxon>
        <taxon>Basidiomycota</taxon>
        <taxon>Pucciniomycotina</taxon>
        <taxon>Pucciniomycetes</taxon>
        <taxon>Pucciniales</taxon>
        <taxon>Melampsoraceae</taxon>
        <taxon>Melampsora</taxon>
    </lineage>
</organism>
<dbReference type="STRING" id="747676.F4R7N4"/>
<accession>F4R7N4</accession>